<proteinExistence type="predicted"/>
<dbReference type="AlphaFoldDB" id="A0AAV7R0L6"/>
<organism evidence="1 2">
    <name type="scientific">Pleurodeles waltl</name>
    <name type="common">Iberian ribbed newt</name>
    <dbReference type="NCBI Taxonomy" id="8319"/>
    <lineage>
        <taxon>Eukaryota</taxon>
        <taxon>Metazoa</taxon>
        <taxon>Chordata</taxon>
        <taxon>Craniata</taxon>
        <taxon>Vertebrata</taxon>
        <taxon>Euteleostomi</taxon>
        <taxon>Amphibia</taxon>
        <taxon>Batrachia</taxon>
        <taxon>Caudata</taxon>
        <taxon>Salamandroidea</taxon>
        <taxon>Salamandridae</taxon>
        <taxon>Pleurodelinae</taxon>
        <taxon>Pleurodeles</taxon>
    </lineage>
</organism>
<evidence type="ECO:0000313" key="1">
    <source>
        <dbReference type="EMBL" id="KAJ1144273.1"/>
    </source>
</evidence>
<evidence type="ECO:0000313" key="2">
    <source>
        <dbReference type="Proteomes" id="UP001066276"/>
    </source>
</evidence>
<keyword evidence="2" id="KW-1185">Reference proteome</keyword>
<reference evidence="1" key="1">
    <citation type="journal article" date="2022" name="bioRxiv">
        <title>Sequencing and chromosome-scale assembly of the giantPleurodeles waltlgenome.</title>
        <authorList>
            <person name="Brown T."/>
            <person name="Elewa A."/>
            <person name="Iarovenko S."/>
            <person name="Subramanian E."/>
            <person name="Araus A.J."/>
            <person name="Petzold A."/>
            <person name="Susuki M."/>
            <person name="Suzuki K.-i.T."/>
            <person name="Hayashi T."/>
            <person name="Toyoda A."/>
            <person name="Oliveira C."/>
            <person name="Osipova E."/>
            <person name="Leigh N.D."/>
            <person name="Simon A."/>
            <person name="Yun M.H."/>
        </authorList>
    </citation>
    <scope>NUCLEOTIDE SEQUENCE</scope>
    <source>
        <strain evidence="1">20211129_DDA</strain>
        <tissue evidence="1">Liver</tissue>
    </source>
</reference>
<comment type="caution">
    <text evidence="1">The sequence shown here is derived from an EMBL/GenBank/DDBJ whole genome shotgun (WGS) entry which is preliminary data.</text>
</comment>
<protein>
    <submittedName>
        <fullName evidence="1">Uncharacterized protein</fullName>
    </submittedName>
</protein>
<name>A0AAV7R0L6_PLEWA</name>
<sequence>MNRNPRDPYQVSFEVILWTPRREGSGQESVEPICMFLLTRGVGRTSAHFVTGDGSAPIRGVSGTLVHVRSVEGTESGERCALVAVCEQNDIVST</sequence>
<dbReference type="EMBL" id="JANPWB010000010">
    <property type="protein sequence ID" value="KAJ1144273.1"/>
    <property type="molecule type" value="Genomic_DNA"/>
</dbReference>
<accession>A0AAV7R0L6</accession>
<dbReference type="Proteomes" id="UP001066276">
    <property type="component" value="Chromosome 6"/>
</dbReference>
<gene>
    <name evidence="1" type="ORF">NDU88_010574</name>
</gene>